<comment type="caution">
    <text evidence="11">The sequence shown here is derived from an EMBL/GenBank/DDBJ whole genome shotgun (WGS) entry which is preliminary data.</text>
</comment>
<feature type="domain" description="T-SNARE coiled-coil homology" evidence="10">
    <location>
        <begin position="152"/>
        <end position="214"/>
    </location>
</feature>
<keyword evidence="5 8" id="KW-0175">Coiled coil</keyword>
<evidence type="ECO:0000259" key="10">
    <source>
        <dbReference type="PROSITE" id="PS50192"/>
    </source>
</evidence>
<evidence type="ECO:0000256" key="1">
    <source>
        <dbReference type="ARBA" id="ARBA00009480"/>
    </source>
</evidence>
<reference evidence="11 12" key="1">
    <citation type="submission" date="2020-08" db="EMBL/GenBank/DDBJ databases">
        <authorList>
            <person name="Hejnol A."/>
        </authorList>
    </citation>
    <scope>NUCLEOTIDE SEQUENCE [LARGE SCALE GENOMIC DNA]</scope>
</reference>
<dbReference type="EMBL" id="CAJFCJ010000017">
    <property type="protein sequence ID" value="CAD5122529.1"/>
    <property type="molecule type" value="Genomic_DNA"/>
</dbReference>
<dbReference type="InterPro" id="IPR000928">
    <property type="entry name" value="SNAP-25_dom"/>
</dbReference>
<keyword evidence="3" id="KW-0677">Repeat</keyword>
<dbReference type="GO" id="GO:0016082">
    <property type="term" value="P:synaptic vesicle priming"/>
    <property type="evidence" value="ECO:0007669"/>
    <property type="project" value="TreeGrafter"/>
</dbReference>
<dbReference type="Gene3D" id="1.20.5.110">
    <property type="match status" value="2"/>
</dbReference>
<evidence type="ECO:0000313" key="12">
    <source>
        <dbReference type="Proteomes" id="UP000549394"/>
    </source>
</evidence>
<comment type="subcellular location">
    <subcellularLocation>
        <location evidence="6">Synapse</location>
        <location evidence="6">Synaptosome</location>
    </subcellularLocation>
</comment>
<dbReference type="GO" id="GO:0098793">
    <property type="term" value="C:presynapse"/>
    <property type="evidence" value="ECO:0007669"/>
    <property type="project" value="GOC"/>
</dbReference>
<evidence type="ECO:0000256" key="6">
    <source>
        <dbReference type="ARBA" id="ARBA00034102"/>
    </source>
</evidence>
<dbReference type="OrthoDB" id="19261at2759"/>
<dbReference type="GO" id="GO:0031629">
    <property type="term" value="P:synaptic vesicle fusion to presynaptic active zone membrane"/>
    <property type="evidence" value="ECO:0007669"/>
    <property type="project" value="TreeGrafter"/>
</dbReference>
<name>A0A7I8W6V7_9ANNE</name>
<proteinExistence type="inferred from homology"/>
<feature type="domain" description="T-SNARE coiled-coil homology" evidence="10">
    <location>
        <begin position="28"/>
        <end position="90"/>
    </location>
</feature>
<dbReference type="PANTHER" id="PTHR19305">
    <property type="entry name" value="SYNAPTOSOMAL ASSOCIATED PROTEIN"/>
    <property type="match status" value="1"/>
</dbReference>
<evidence type="ECO:0000256" key="3">
    <source>
        <dbReference type="ARBA" id="ARBA00022737"/>
    </source>
</evidence>
<keyword evidence="4" id="KW-0770">Synapse</keyword>
<dbReference type="CDD" id="cd15889">
    <property type="entry name" value="SNARE_SNAP25N_23N"/>
    <property type="match status" value="1"/>
</dbReference>
<evidence type="ECO:0000256" key="2">
    <source>
        <dbReference type="ARBA" id="ARBA00022599"/>
    </source>
</evidence>
<organism evidence="11 12">
    <name type="scientific">Dimorphilus gyrociliatus</name>
    <dbReference type="NCBI Taxonomy" id="2664684"/>
    <lineage>
        <taxon>Eukaryota</taxon>
        <taxon>Metazoa</taxon>
        <taxon>Spiralia</taxon>
        <taxon>Lophotrochozoa</taxon>
        <taxon>Annelida</taxon>
        <taxon>Polychaeta</taxon>
        <taxon>Polychaeta incertae sedis</taxon>
        <taxon>Dinophilidae</taxon>
        <taxon>Dimorphilus</taxon>
    </lineage>
</organism>
<comment type="similarity">
    <text evidence="1 7">Belongs to the SNAP-25 family.</text>
</comment>
<protein>
    <recommendedName>
        <fullName evidence="7">Synaptosomal-associated protein</fullName>
    </recommendedName>
</protein>
<dbReference type="CDD" id="cd15885">
    <property type="entry name" value="SNARE_SNAP25C"/>
    <property type="match status" value="1"/>
</dbReference>
<dbReference type="PROSITE" id="PS50192">
    <property type="entry name" value="T_SNARE"/>
    <property type="match status" value="2"/>
</dbReference>
<dbReference type="GO" id="GO:0043005">
    <property type="term" value="C:neuron projection"/>
    <property type="evidence" value="ECO:0007669"/>
    <property type="project" value="UniProtKB-KW"/>
</dbReference>
<dbReference type="AlphaFoldDB" id="A0A7I8W6V7"/>
<dbReference type="GO" id="GO:0005484">
    <property type="term" value="F:SNAP receptor activity"/>
    <property type="evidence" value="ECO:0007669"/>
    <property type="project" value="TreeGrafter"/>
</dbReference>
<evidence type="ECO:0000256" key="4">
    <source>
        <dbReference type="ARBA" id="ARBA00023018"/>
    </source>
</evidence>
<evidence type="ECO:0000313" key="11">
    <source>
        <dbReference type="EMBL" id="CAD5122529.1"/>
    </source>
</evidence>
<dbReference type="PANTHER" id="PTHR19305:SF14">
    <property type="entry name" value="SYNAPTOSOMAL-ASSOCIATED PROTEIN-RELATED"/>
    <property type="match status" value="1"/>
</dbReference>
<dbReference type="SUPFAM" id="SSF58038">
    <property type="entry name" value="SNARE fusion complex"/>
    <property type="match status" value="2"/>
</dbReference>
<feature type="region of interest" description="Disordered" evidence="9">
    <location>
        <begin position="1"/>
        <end position="23"/>
    </location>
</feature>
<evidence type="ECO:0000256" key="8">
    <source>
        <dbReference type="SAM" id="Coils"/>
    </source>
</evidence>
<gene>
    <name evidence="11" type="ORF">DGYR_LOCUS10330</name>
</gene>
<feature type="compositionally biased region" description="Polar residues" evidence="9">
    <location>
        <begin position="1"/>
        <end position="16"/>
    </location>
</feature>
<accession>A0A7I8W6V7</accession>
<evidence type="ECO:0000256" key="7">
    <source>
        <dbReference type="RuleBase" id="RU003496"/>
    </source>
</evidence>
<dbReference type="FunFam" id="1.20.5.110:FF:000007">
    <property type="entry name" value="Synaptosomal-associated protein"/>
    <property type="match status" value="1"/>
</dbReference>
<dbReference type="GO" id="GO:0031201">
    <property type="term" value="C:SNARE complex"/>
    <property type="evidence" value="ECO:0007669"/>
    <property type="project" value="TreeGrafter"/>
</dbReference>
<dbReference type="Pfam" id="PF00835">
    <property type="entry name" value="SNAP-25"/>
    <property type="match status" value="1"/>
</dbReference>
<evidence type="ECO:0000256" key="9">
    <source>
        <dbReference type="SAM" id="MobiDB-lite"/>
    </source>
</evidence>
<keyword evidence="2" id="KW-0771">Synaptosome</keyword>
<feature type="coiled-coil region" evidence="8">
    <location>
        <begin position="169"/>
        <end position="203"/>
    </location>
</feature>
<dbReference type="GO" id="GO:0005886">
    <property type="term" value="C:plasma membrane"/>
    <property type="evidence" value="ECO:0007669"/>
    <property type="project" value="TreeGrafter"/>
</dbReference>
<dbReference type="InterPro" id="IPR000727">
    <property type="entry name" value="T_SNARE_dom"/>
</dbReference>
<feature type="coiled-coil region" evidence="8">
    <location>
        <begin position="59"/>
        <end position="93"/>
    </location>
</feature>
<sequence length="218" mass="24508">MTTNNMEEPQSPTAGSPTGPMDIHMQMNAKTDESLESTRRMVALCEESKDAGIRTLVMLDEQGEQLERIEEGMDQINQDMKDAEKNLEGMEKCCGLCVLPWKRSKNFEKDSAYKDTWKGNEDGKVNTNGPRMIVGDNQAGMSGNYVTRITNDAREDEMEQNLGEVSGMISNLRNMAVDMGNELESQNKQIDRINQKAVSLDNRIRVADKRAKNILVNQ</sequence>
<dbReference type="SMART" id="SM00397">
    <property type="entry name" value="t_SNARE"/>
    <property type="match status" value="2"/>
</dbReference>
<keyword evidence="12" id="KW-1185">Reference proteome</keyword>
<evidence type="ECO:0000256" key="5">
    <source>
        <dbReference type="ARBA" id="ARBA00023054"/>
    </source>
</evidence>
<dbReference type="FunFam" id="1.20.5.110:FF:000018">
    <property type="entry name" value="Synaptosomal-associated protein"/>
    <property type="match status" value="1"/>
</dbReference>
<dbReference type="Proteomes" id="UP000549394">
    <property type="component" value="Unassembled WGS sequence"/>
</dbReference>
<dbReference type="GO" id="GO:0019905">
    <property type="term" value="F:syntaxin binding"/>
    <property type="evidence" value="ECO:0007669"/>
    <property type="project" value="TreeGrafter"/>
</dbReference>